<comment type="caution">
    <text evidence="3">The sequence shown here is derived from an EMBL/GenBank/DDBJ whole genome shotgun (WGS) entry which is preliminary data.</text>
</comment>
<dbReference type="GO" id="GO:0005762">
    <property type="term" value="C:mitochondrial large ribosomal subunit"/>
    <property type="evidence" value="ECO:0007669"/>
    <property type="project" value="InterPro"/>
</dbReference>
<proteinExistence type="predicted"/>
<keyword evidence="4" id="KW-1185">Reference proteome</keyword>
<organism evidence="3 4">
    <name type="scientific">Psilocybe cyanescens</name>
    <dbReference type="NCBI Taxonomy" id="93625"/>
    <lineage>
        <taxon>Eukaryota</taxon>
        <taxon>Fungi</taxon>
        <taxon>Dikarya</taxon>
        <taxon>Basidiomycota</taxon>
        <taxon>Agaricomycotina</taxon>
        <taxon>Agaricomycetes</taxon>
        <taxon>Agaricomycetidae</taxon>
        <taxon>Agaricales</taxon>
        <taxon>Agaricineae</taxon>
        <taxon>Strophariaceae</taxon>
        <taxon>Psilocybe</taxon>
    </lineage>
</organism>
<dbReference type="Proteomes" id="UP000283269">
    <property type="component" value="Unassembled WGS sequence"/>
</dbReference>
<gene>
    <name evidence="3" type="ORF">CVT25_010583</name>
</gene>
<dbReference type="InterPro" id="IPR040922">
    <property type="entry name" value="Ribosomal_mL59_dom"/>
</dbReference>
<reference evidence="3 4" key="1">
    <citation type="journal article" date="2018" name="Evol. Lett.">
        <title>Horizontal gene cluster transfer increased hallucinogenic mushroom diversity.</title>
        <authorList>
            <person name="Reynolds H.T."/>
            <person name="Vijayakumar V."/>
            <person name="Gluck-Thaler E."/>
            <person name="Korotkin H.B."/>
            <person name="Matheny P.B."/>
            <person name="Slot J.C."/>
        </authorList>
    </citation>
    <scope>NUCLEOTIDE SEQUENCE [LARGE SCALE GENOMIC DNA]</scope>
    <source>
        <strain evidence="3 4">2631</strain>
    </source>
</reference>
<dbReference type="InParanoid" id="A0A409WJF2"/>
<dbReference type="EMBL" id="NHYD01003412">
    <property type="protein sequence ID" value="PPQ78619.1"/>
    <property type="molecule type" value="Genomic_DNA"/>
</dbReference>
<dbReference type="PANTHER" id="PTHR28041">
    <property type="entry name" value="54S RIBOSOMAL PROTEIN L25, MITOCHONDRIAL"/>
    <property type="match status" value="1"/>
</dbReference>
<dbReference type="PANTHER" id="PTHR28041:SF1">
    <property type="entry name" value="LARGE RIBOSOMAL SUBUNIT PROTEIN ML59"/>
    <property type="match status" value="1"/>
</dbReference>
<dbReference type="Pfam" id="PF18126">
    <property type="entry name" value="Mitoc_mL59"/>
    <property type="match status" value="1"/>
</dbReference>
<dbReference type="STRING" id="93625.A0A409WJF2"/>
<evidence type="ECO:0000256" key="1">
    <source>
        <dbReference type="SAM" id="MobiDB-lite"/>
    </source>
</evidence>
<protein>
    <recommendedName>
        <fullName evidence="2">Large ribosomal subunit protein mL59 domain-containing protein</fullName>
    </recommendedName>
</protein>
<evidence type="ECO:0000313" key="3">
    <source>
        <dbReference type="EMBL" id="PPQ78619.1"/>
    </source>
</evidence>
<sequence length="327" mass="37628">MATPLQKSALDAVRLFRTKEIAGLSRHLRKFGPLPEPPASANAAPTPVVTLPNPFLPKKHPKMRKWVPPKYSLRRQAELVKLAQASNTMALLPPGPKKLAAELRAERVKAALPLAQRALEEKMAALKIQPQQTVDERKAKKDLEQRITSLGKSLDSLREILKAATAEYDLGELASFEAESGESLTKEQVAERRAEQEKRERTKLLFENRVKRTENLITKANKQLAHLSRSRERKPENTAWKEPIFWAGAFKEKKVPGSELGTRLYTGKRRMFKGHLWERQQARRARRHSILMRDMPARLERYKSYYKKRRPNPLKPSRYTKPPKLPY</sequence>
<name>A0A409WJF2_PSICY</name>
<dbReference type="AlphaFoldDB" id="A0A409WJF2"/>
<evidence type="ECO:0000259" key="2">
    <source>
        <dbReference type="Pfam" id="PF18126"/>
    </source>
</evidence>
<dbReference type="OrthoDB" id="18529at2759"/>
<dbReference type="InterPro" id="IPR037507">
    <property type="entry name" value="Ribosomal_mL59"/>
</dbReference>
<accession>A0A409WJF2</accession>
<feature type="region of interest" description="Disordered" evidence="1">
    <location>
        <begin position="302"/>
        <end position="327"/>
    </location>
</feature>
<dbReference type="GO" id="GO:0003735">
    <property type="term" value="F:structural constituent of ribosome"/>
    <property type="evidence" value="ECO:0007669"/>
    <property type="project" value="InterPro"/>
</dbReference>
<evidence type="ECO:0000313" key="4">
    <source>
        <dbReference type="Proteomes" id="UP000283269"/>
    </source>
</evidence>
<feature type="domain" description="Large ribosomal subunit protein mL59" evidence="2">
    <location>
        <begin position="36"/>
        <end position="304"/>
    </location>
</feature>